<protein>
    <submittedName>
        <fullName evidence="6">Endonuclease YncB</fullName>
    </submittedName>
</protein>
<dbReference type="Pfam" id="PF00565">
    <property type="entry name" value="SNase"/>
    <property type="match status" value="1"/>
</dbReference>
<feature type="compositionally biased region" description="Basic and acidic residues" evidence="4">
    <location>
        <begin position="267"/>
        <end position="276"/>
    </location>
</feature>
<dbReference type="InterPro" id="IPR016071">
    <property type="entry name" value="Staphylococal_nuclease_OB-fold"/>
</dbReference>
<dbReference type="Gene3D" id="2.40.50.90">
    <property type="match status" value="1"/>
</dbReference>
<dbReference type="GO" id="GO:0003676">
    <property type="term" value="F:nucleic acid binding"/>
    <property type="evidence" value="ECO:0007669"/>
    <property type="project" value="InterPro"/>
</dbReference>
<reference evidence="6 7" key="2">
    <citation type="journal article" date="2016" name="Genome Announc.">
        <title>Draft Genome Sequence of Oceanobacillus picturae Heshi-B3, Isolated from Fermented Rice Bran in a Traditional Japanese Seafood Dish.</title>
        <authorList>
            <person name="Akuzawa S."/>
            <person name="Nagaoka J."/>
            <person name="Kanekatsu M."/>
            <person name="Kanesaki Y."/>
            <person name="Suzuki T."/>
        </authorList>
    </citation>
    <scope>NUCLEOTIDE SEQUENCE [LARGE SCALE GENOMIC DNA]</scope>
    <source>
        <strain evidence="6 7">Heshi-B3</strain>
    </source>
</reference>
<dbReference type="PROSITE" id="PS50830">
    <property type="entry name" value="TNASE_3"/>
    <property type="match status" value="1"/>
</dbReference>
<keyword evidence="3" id="KW-0378">Hydrolase</keyword>
<feature type="compositionally biased region" description="Basic and acidic residues" evidence="4">
    <location>
        <begin position="34"/>
        <end position="68"/>
    </location>
</feature>
<name>A0A0U9H828_9BACI</name>
<dbReference type="PROSITE" id="PS01123">
    <property type="entry name" value="TNASE_1"/>
    <property type="match status" value="1"/>
</dbReference>
<dbReference type="EMBL" id="BBXV01000004">
    <property type="protein sequence ID" value="GAQ16292.1"/>
    <property type="molecule type" value="Genomic_DNA"/>
</dbReference>
<dbReference type="SMART" id="SM00318">
    <property type="entry name" value="SNc"/>
    <property type="match status" value="1"/>
</dbReference>
<evidence type="ECO:0000256" key="4">
    <source>
        <dbReference type="SAM" id="MobiDB-lite"/>
    </source>
</evidence>
<keyword evidence="2 6" id="KW-0255">Endonuclease</keyword>
<dbReference type="PANTHER" id="PTHR12302">
    <property type="entry name" value="EBNA2 BINDING PROTEIN P100"/>
    <property type="match status" value="1"/>
</dbReference>
<evidence type="ECO:0000256" key="2">
    <source>
        <dbReference type="ARBA" id="ARBA00022759"/>
    </source>
</evidence>
<accession>A0A0U9H828</accession>
<dbReference type="Proteomes" id="UP000052946">
    <property type="component" value="Unassembled WGS sequence"/>
</dbReference>
<reference evidence="7" key="1">
    <citation type="submission" date="2015-07" db="EMBL/GenBank/DDBJ databases">
        <title>Draft Genome Sequence of Oceanobacillus picturae Heshi-B3 that Was Isolated from Fermented Rice Bran with Aging Salted Mackerel, Which Was Named Heshiko as Traditional Fermented Seafood in Japan.</title>
        <authorList>
            <person name="Akuzawa S."/>
            <person name="Nakagawa J."/>
            <person name="Kanekatsu T."/>
            <person name="Kanesaki Y."/>
            <person name="Suzuki T."/>
        </authorList>
    </citation>
    <scope>NUCLEOTIDE SEQUENCE [LARGE SCALE GENOMIC DNA]</scope>
    <source>
        <strain evidence="7">Heshi-B3</strain>
    </source>
</reference>
<dbReference type="InterPro" id="IPR002071">
    <property type="entry name" value="Thermonucl_AS"/>
</dbReference>
<dbReference type="AlphaFoldDB" id="A0A0U9H828"/>
<evidence type="ECO:0000256" key="3">
    <source>
        <dbReference type="ARBA" id="ARBA00022801"/>
    </source>
</evidence>
<evidence type="ECO:0000256" key="1">
    <source>
        <dbReference type="ARBA" id="ARBA00022722"/>
    </source>
</evidence>
<evidence type="ECO:0000313" key="7">
    <source>
        <dbReference type="Proteomes" id="UP000052946"/>
    </source>
</evidence>
<keyword evidence="1" id="KW-0540">Nuclease</keyword>
<evidence type="ECO:0000259" key="5">
    <source>
        <dbReference type="PROSITE" id="PS50830"/>
    </source>
</evidence>
<dbReference type="SUPFAM" id="SSF50199">
    <property type="entry name" value="Staphylococcal nuclease"/>
    <property type="match status" value="1"/>
</dbReference>
<dbReference type="CDD" id="cd00175">
    <property type="entry name" value="SNc"/>
    <property type="match status" value="1"/>
</dbReference>
<organism evidence="6 7">
    <name type="scientific">Oceanobacillus picturae</name>
    <dbReference type="NCBI Taxonomy" id="171693"/>
    <lineage>
        <taxon>Bacteria</taxon>
        <taxon>Bacillati</taxon>
        <taxon>Bacillota</taxon>
        <taxon>Bacilli</taxon>
        <taxon>Bacillales</taxon>
        <taxon>Bacillaceae</taxon>
        <taxon>Oceanobacillus</taxon>
    </lineage>
</organism>
<feature type="region of interest" description="Disordered" evidence="4">
    <location>
        <begin position="29"/>
        <end position="73"/>
    </location>
</feature>
<sequence>MKLHMYIKKVLIATFLLIFVVGCGTIENMGTNGKSKETEKPMVEERNEKEAVQQEKEVESENHNKETGTQEETLEGAIVSRVVDGDTVKVIYDGKEETVRLLLVDTPETKHPSKPVQPLGPEASSFAKERLEGKQIELEFDGPARDKYDRLLAYIWVDGEMFNQTLLEHGLARLAYVYDPPYVHFEAYMKAQNRAKDNELGIWSRDGYVTDEGFYYQDEEEKSANNRNKEPEASNKVTYDPNGPDRDCGDFDTQQEAQEFFEAAGGPEKDSHRLDGNDDDGLVCESLP</sequence>
<comment type="caution">
    <text evidence="6">The sequence shown here is derived from an EMBL/GenBank/DDBJ whole genome shotgun (WGS) entry which is preliminary data.</text>
</comment>
<feature type="region of interest" description="Disordered" evidence="4">
    <location>
        <begin position="219"/>
        <end position="288"/>
    </location>
</feature>
<feature type="compositionally biased region" description="Basic and acidic residues" evidence="4">
    <location>
        <begin position="222"/>
        <end position="233"/>
    </location>
</feature>
<dbReference type="GO" id="GO:0004519">
    <property type="term" value="F:endonuclease activity"/>
    <property type="evidence" value="ECO:0007669"/>
    <property type="project" value="UniProtKB-KW"/>
</dbReference>
<dbReference type="GO" id="GO:0016787">
    <property type="term" value="F:hydrolase activity"/>
    <property type="evidence" value="ECO:0007669"/>
    <property type="project" value="UniProtKB-KW"/>
</dbReference>
<proteinExistence type="predicted"/>
<evidence type="ECO:0000313" key="6">
    <source>
        <dbReference type="EMBL" id="GAQ16292.1"/>
    </source>
</evidence>
<dbReference type="PROSITE" id="PS51257">
    <property type="entry name" value="PROKAR_LIPOPROTEIN"/>
    <property type="match status" value="1"/>
</dbReference>
<dbReference type="RefSeq" id="WP_058949131.1">
    <property type="nucleotide sequence ID" value="NZ_BBXV01000004.1"/>
</dbReference>
<dbReference type="InterPro" id="IPR035437">
    <property type="entry name" value="SNase_OB-fold_sf"/>
</dbReference>
<dbReference type="PANTHER" id="PTHR12302:SF3">
    <property type="entry name" value="SERINE_THREONINE-PROTEIN KINASE 31"/>
    <property type="match status" value="1"/>
</dbReference>
<feature type="domain" description="TNase-like" evidence="5">
    <location>
        <begin position="73"/>
        <end position="205"/>
    </location>
</feature>
<gene>
    <name evidence="6" type="ORF">OPHB3_0208</name>
</gene>